<dbReference type="Gene3D" id="1.20.1740.10">
    <property type="entry name" value="Amino acid/polyamine transporter I"/>
    <property type="match status" value="1"/>
</dbReference>
<evidence type="ECO:0000259" key="6">
    <source>
        <dbReference type="Pfam" id="PF00324"/>
    </source>
</evidence>
<feature type="transmembrane region" description="Helical" evidence="5">
    <location>
        <begin position="554"/>
        <end position="573"/>
    </location>
</feature>
<evidence type="ECO:0000256" key="1">
    <source>
        <dbReference type="ARBA" id="ARBA00004141"/>
    </source>
</evidence>
<feature type="transmembrane region" description="Helical" evidence="5">
    <location>
        <begin position="456"/>
        <end position="481"/>
    </location>
</feature>
<dbReference type="PANTHER" id="PTHR43341">
    <property type="entry name" value="AMINO ACID PERMEASE"/>
    <property type="match status" value="1"/>
</dbReference>
<feature type="transmembrane region" description="Helical" evidence="5">
    <location>
        <begin position="410"/>
        <end position="436"/>
    </location>
</feature>
<feature type="transmembrane region" description="Helical" evidence="5">
    <location>
        <begin position="158"/>
        <end position="176"/>
    </location>
</feature>
<keyword evidence="8" id="KW-1185">Reference proteome</keyword>
<evidence type="ECO:0000256" key="2">
    <source>
        <dbReference type="ARBA" id="ARBA00022692"/>
    </source>
</evidence>
<dbReference type="InterPro" id="IPR050524">
    <property type="entry name" value="APC_YAT"/>
</dbReference>
<organism evidence="7 8">
    <name type="scientific">Malassezia furfur</name>
    <name type="common">Pityriasis versicolor infection agent</name>
    <name type="synonym">Pityrosporum furfur</name>
    <dbReference type="NCBI Taxonomy" id="55194"/>
    <lineage>
        <taxon>Eukaryota</taxon>
        <taxon>Fungi</taxon>
        <taxon>Dikarya</taxon>
        <taxon>Basidiomycota</taxon>
        <taxon>Ustilaginomycotina</taxon>
        <taxon>Malasseziomycetes</taxon>
        <taxon>Malasseziales</taxon>
        <taxon>Malasseziaceae</taxon>
        <taxon>Malassezia</taxon>
    </lineage>
</organism>
<evidence type="ECO:0000313" key="7">
    <source>
        <dbReference type="EMBL" id="WFD49910.1"/>
    </source>
</evidence>
<feature type="transmembrane region" description="Helical" evidence="5">
    <location>
        <begin position="48"/>
        <end position="69"/>
    </location>
</feature>
<accession>A0ABY8F1N9</accession>
<feature type="transmembrane region" description="Helical" evidence="5">
    <location>
        <begin position="81"/>
        <end position="106"/>
    </location>
</feature>
<sequence>MHMTMTPAPAVAGAKPEVDLGNYDPKDAISVVDADTKVEPRLLNARQVAMFSMAGSIGTNIFINTSIGLTKAGPISLIIGYLYMGSILFCINICLSEMVTLLPIRGSIHRFAGAFVDPALGAASAINYWIMMVSMLCLEVNALTSVLLYWVDESNEHMLNILMPFLVLGSYFLLNIRDSRWFGEVEFWIGLCKIVTAVGLLIMTVFLMCGANPKLDSFGFRYWVHPAPMNEYLFSGGKGRFCGVLAAIINAAWTFQGPDMVSIIAGEARNPRKVIPKAFKTVYVRLTVFFIGSAIAVGILVPYNDEILNDAIQKSLPGGSRTAWVRALNRLDIPVLPHIINAVIFTSIYSAGNAMTFAGSRSLLGMAMEKKLPKIFTWTNRNGVPYVAVVATLSIGLLSFLQVSKGSSQALFYFIDVSTCSLLVTWVIVAVSHLCWRRAIAKQNFPLSSLPYASKLAPYTTYYAIANGTLVLLICGWDIFIKGRWDPVIFVPQYFALGMVVFFYFFYKVLQRTKIVRPSTLDISHGIGELIAYEKTYEEDLETTEPRNWVQRTLSVLFSPFFLIFPLLLYLYISAPQVIRLSCNENDKPITVCNIGVMSDVKRLPLLPVHHVRR</sequence>
<comment type="subcellular location">
    <subcellularLocation>
        <location evidence="1">Membrane</location>
        <topology evidence="1">Multi-pass membrane protein</topology>
    </subcellularLocation>
</comment>
<feature type="transmembrane region" description="Helical" evidence="5">
    <location>
        <begin position="487"/>
        <end position="507"/>
    </location>
</feature>
<dbReference type="Proteomes" id="UP000818624">
    <property type="component" value="Chromosome 7"/>
</dbReference>
<feature type="transmembrane region" description="Helical" evidence="5">
    <location>
        <begin position="384"/>
        <end position="404"/>
    </location>
</feature>
<evidence type="ECO:0000256" key="4">
    <source>
        <dbReference type="ARBA" id="ARBA00023136"/>
    </source>
</evidence>
<feature type="transmembrane region" description="Helical" evidence="5">
    <location>
        <begin position="282"/>
        <end position="301"/>
    </location>
</feature>
<evidence type="ECO:0000256" key="3">
    <source>
        <dbReference type="ARBA" id="ARBA00022989"/>
    </source>
</evidence>
<name>A0ABY8F1N9_MALFU</name>
<evidence type="ECO:0000256" key="5">
    <source>
        <dbReference type="SAM" id="Phobius"/>
    </source>
</evidence>
<protein>
    <submittedName>
        <fullName evidence="7">General amino acid permease agp2</fullName>
    </submittedName>
</protein>
<feature type="domain" description="Amino acid permease/ SLC12A" evidence="6">
    <location>
        <begin position="48"/>
        <end position="515"/>
    </location>
</feature>
<evidence type="ECO:0000313" key="8">
    <source>
        <dbReference type="Proteomes" id="UP000818624"/>
    </source>
</evidence>
<dbReference type="InterPro" id="IPR004841">
    <property type="entry name" value="AA-permease/SLC12A_dom"/>
</dbReference>
<dbReference type="PANTHER" id="PTHR43341:SF15">
    <property type="entry name" value="GENERAL AMINO ACID PERMEASE AGP2"/>
    <property type="match status" value="1"/>
</dbReference>
<reference evidence="7 8" key="1">
    <citation type="journal article" date="2020" name="Elife">
        <title>Loss of centromere function drives karyotype evolution in closely related Malassezia species.</title>
        <authorList>
            <person name="Sankaranarayanan S.R."/>
            <person name="Ianiri G."/>
            <person name="Coelho M.A."/>
            <person name="Reza M.H."/>
            <person name="Thimmappa B.C."/>
            <person name="Ganguly P."/>
            <person name="Vadnala R.N."/>
            <person name="Sun S."/>
            <person name="Siddharthan R."/>
            <person name="Tellgren-Roth C."/>
            <person name="Dawson T.L."/>
            <person name="Heitman J."/>
            <person name="Sanyal K."/>
        </authorList>
    </citation>
    <scope>NUCLEOTIDE SEQUENCE [LARGE SCALE GENOMIC DNA]</scope>
    <source>
        <strain evidence="7">CBS14141</strain>
    </source>
</reference>
<feature type="transmembrane region" description="Helical" evidence="5">
    <location>
        <begin position="188"/>
        <end position="211"/>
    </location>
</feature>
<feature type="transmembrane region" description="Helical" evidence="5">
    <location>
        <begin position="126"/>
        <end position="151"/>
    </location>
</feature>
<gene>
    <name evidence="7" type="primary">AGP2_2</name>
    <name evidence="7" type="ORF">GLX27_004596</name>
</gene>
<dbReference type="EMBL" id="CP046240">
    <property type="protein sequence ID" value="WFD49910.1"/>
    <property type="molecule type" value="Genomic_DNA"/>
</dbReference>
<feature type="transmembrane region" description="Helical" evidence="5">
    <location>
        <begin position="339"/>
        <end position="364"/>
    </location>
</feature>
<dbReference type="Pfam" id="PF00324">
    <property type="entry name" value="AA_permease"/>
    <property type="match status" value="1"/>
</dbReference>
<proteinExistence type="predicted"/>
<keyword evidence="4 5" id="KW-0472">Membrane</keyword>
<keyword evidence="3 5" id="KW-1133">Transmembrane helix</keyword>
<keyword evidence="2 5" id="KW-0812">Transmembrane</keyword>